<dbReference type="EMBL" id="NPDS01000002">
    <property type="protein sequence ID" value="PJZ57877.1"/>
    <property type="molecule type" value="Genomic_DNA"/>
</dbReference>
<name>A0ABX4NMH7_9LEPT</name>
<sequence>MFPIRLLETDAPSLRYMSEEIYVVNARDRPEFPYGPKAKGVIDSGKNEDRRPCLFHNTRQF</sequence>
<organism evidence="1 2">
    <name type="scientific">Leptospira barantonii</name>
    <dbReference type="NCBI Taxonomy" id="2023184"/>
    <lineage>
        <taxon>Bacteria</taxon>
        <taxon>Pseudomonadati</taxon>
        <taxon>Spirochaetota</taxon>
        <taxon>Spirochaetia</taxon>
        <taxon>Leptospirales</taxon>
        <taxon>Leptospiraceae</taxon>
        <taxon>Leptospira</taxon>
    </lineage>
</organism>
<reference evidence="1 2" key="1">
    <citation type="submission" date="2017-07" db="EMBL/GenBank/DDBJ databases">
        <title>Leptospira spp. isolated from tropical soils.</title>
        <authorList>
            <person name="Thibeaux R."/>
            <person name="Iraola G."/>
            <person name="Ferres I."/>
            <person name="Bierque E."/>
            <person name="Girault D."/>
            <person name="Soupe-Gilbert M.-E."/>
            <person name="Picardeau M."/>
            <person name="Goarant C."/>
        </authorList>
    </citation>
    <scope>NUCLEOTIDE SEQUENCE [LARGE SCALE GENOMIC DNA]</scope>
    <source>
        <strain evidence="1 2">FH4-C-A1</strain>
    </source>
</reference>
<evidence type="ECO:0000313" key="2">
    <source>
        <dbReference type="Proteomes" id="UP000231879"/>
    </source>
</evidence>
<gene>
    <name evidence="1" type="ORF">CH367_05630</name>
</gene>
<accession>A0ABX4NMH7</accession>
<comment type="caution">
    <text evidence="1">The sequence shown here is derived from an EMBL/GenBank/DDBJ whole genome shotgun (WGS) entry which is preliminary data.</text>
</comment>
<keyword evidence="2" id="KW-1185">Reference proteome</keyword>
<protein>
    <submittedName>
        <fullName evidence="1">Uncharacterized protein</fullName>
    </submittedName>
</protein>
<evidence type="ECO:0000313" key="1">
    <source>
        <dbReference type="EMBL" id="PJZ57877.1"/>
    </source>
</evidence>
<proteinExistence type="predicted"/>
<dbReference type="Proteomes" id="UP000231879">
    <property type="component" value="Unassembled WGS sequence"/>
</dbReference>